<evidence type="ECO:0000259" key="3">
    <source>
        <dbReference type="Pfam" id="PF03413"/>
    </source>
</evidence>
<keyword evidence="2" id="KW-0812">Transmembrane</keyword>
<gene>
    <name evidence="4" type="ORF">EC501_12120</name>
</gene>
<dbReference type="Proteomes" id="UP000279909">
    <property type="component" value="Unassembled WGS sequence"/>
</dbReference>
<dbReference type="Gene3D" id="3.10.450.40">
    <property type="match status" value="3"/>
</dbReference>
<dbReference type="OrthoDB" id="2476750at2"/>
<evidence type="ECO:0000256" key="1">
    <source>
        <dbReference type="SAM" id="MobiDB-lite"/>
    </source>
</evidence>
<keyword evidence="5" id="KW-1185">Reference proteome</keyword>
<dbReference type="EMBL" id="RHLQ01000030">
    <property type="protein sequence ID" value="RNC98128.1"/>
    <property type="molecule type" value="Genomic_DNA"/>
</dbReference>
<feature type="transmembrane region" description="Helical" evidence="2">
    <location>
        <begin position="7"/>
        <end position="26"/>
    </location>
</feature>
<feature type="domain" description="PepSY" evidence="3">
    <location>
        <begin position="101"/>
        <end position="156"/>
    </location>
</feature>
<proteinExistence type="predicted"/>
<comment type="caution">
    <text evidence="4">The sequence shown here is derived from an EMBL/GenBank/DDBJ whole genome shotgun (WGS) entry which is preliminary data.</text>
</comment>
<protein>
    <recommendedName>
        <fullName evidence="3">PepSY domain-containing protein</fullName>
    </recommendedName>
</protein>
<feature type="domain" description="PepSY" evidence="3">
    <location>
        <begin position="36"/>
        <end position="87"/>
    </location>
</feature>
<dbReference type="AlphaFoldDB" id="A0A3M8H6T5"/>
<accession>A0A3M8H6T5</accession>
<dbReference type="RefSeq" id="WP_122972565.1">
    <property type="nucleotide sequence ID" value="NZ_RHLQ01000030.1"/>
</dbReference>
<name>A0A3M8H6T5_9BACI</name>
<organism evidence="4 5">
    <name type="scientific">Lysinibacillus halotolerans</name>
    <dbReference type="NCBI Taxonomy" id="1368476"/>
    <lineage>
        <taxon>Bacteria</taxon>
        <taxon>Bacillati</taxon>
        <taxon>Bacillota</taxon>
        <taxon>Bacilli</taxon>
        <taxon>Bacillales</taxon>
        <taxon>Bacillaceae</taxon>
        <taxon>Lysinibacillus</taxon>
    </lineage>
</organism>
<feature type="region of interest" description="Disordered" evidence="1">
    <location>
        <begin position="228"/>
        <end position="250"/>
    </location>
</feature>
<evidence type="ECO:0000256" key="2">
    <source>
        <dbReference type="SAM" id="Phobius"/>
    </source>
</evidence>
<keyword evidence="2" id="KW-1133">Transmembrane helix</keyword>
<keyword evidence="2" id="KW-0472">Membrane</keyword>
<evidence type="ECO:0000313" key="4">
    <source>
        <dbReference type="EMBL" id="RNC98128.1"/>
    </source>
</evidence>
<evidence type="ECO:0000313" key="5">
    <source>
        <dbReference type="Proteomes" id="UP000279909"/>
    </source>
</evidence>
<dbReference type="Pfam" id="PF03413">
    <property type="entry name" value="PepSY"/>
    <property type="match status" value="3"/>
</dbReference>
<feature type="domain" description="PepSY" evidence="3">
    <location>
        <begin position="171"/>
        <end position="227"/>
    </location>
</feature>
<feature type="compositionally biased region" description="Acidic residues" evidence="1">
    <location>
        <begin position="232"/>
        <end position="250"/>
    </location>
</feature>
<reference evidence="4 5" key="1">
    <citation type="journal article" date="2014" name="Int. J. Syst. Evol. Microbiol.">
        <title>Lysinibacillus halotolerans sp. nov., isolated from saline-alkaline soil.</title>
        <authorList>
            <person name="Kong D."/>
            <person name="Wang Y."/>
            <person name="Zhao B."/>
            <person name="Li Y."/>
            <person name="Song J."/>
            <person name="Zhai Y."/>
            <person name="Zhang C."/>
            <person name="Wang H."/>
            <person name="Chen X."/>
            <person name="Zhao B."/>
            <person name="Ruan Z."/>
        </authorList>
    </citation>
    <scope>NUCLEOTIDE SEQUENCE [LARGE SCALE GENOMIC DNA]</scope>
    <source>
        <strain evidence="4 5">MCCC 1A12703</strain>
    </source>
</reference>
<dbReference type="InterPro" id="IPR025711">
    <property type="entry name" value="PepSY"/>
</dbReference>
<sequence>MTNYTKWMISLVVLMLAVTVFVVWIIQDRFSSPDELTVDEATKKIETLYGGSVESFDEKDDIFYMAFEKNNETYELQIDAETGNILSLNKTESNLNKTVKTKEEIRTLLNSQNNGTIQSITFQNNDENPQYIVEVTEQERLKTLVVNAITGAIISENVKEQNAQSDTSVVITSDEAKQIALSQLNGTVEYIAYEESNDGGYYLVEIDGNNEEETFQIHAVSGKILSVTQRDDDLDDDDDDDSGDESDDED</sequence>